<dbReference type="EMBL" id="CP023434">
    <property type="protein sequence ID" value="AXY25322.1"/>
    <property type="molecule type" value="Genomic_DNA"/>
</dbReference>
<reference evidence="1 2" key="1">
    <citation type="submission" date="2017-09" db="EMBL/GenBank/DDBJ databases">
        <title>Complete genome sequence of Oxytococcus suis strain ZY16052.</title>
        <authorList>
            <person name="Li F."/>
        </authorList>
    </citation>
    <scope>NUCLEOTIDE SEQUENCE [LARGE SCALE GENOMIC DNA]</scope>
    <source>
        <strain evidence="1 2">ZY16052</strain>
    </source>
</reference>
<evidence type="ECO:0000313" key="2">
    <source>
        <dbReference type="Proteomes" id="UP000263232"/>
    </source>
</evidence>
<accession>A0A347WJR5</accession>
<dbReference type="Proteomes" id="UP000263232">
    <property type="component" value="Chromosome"/>
</dbReference>
<sequence length="64" mass="7112">MVEFTTLVKEGQTQVCNTFYALVPTVVRNPVCILDKEATAARGINLYLIRRERLAFADAPDAVV</sequence>
<organism evidence="1 2">
    <name type="scientific">Suicoccus acidiformans</name>
    <dbReference type="NCBI Taxonomy" id="2036206"/>
    <lineage>
        <taxon>Bacteria</taxon>
        <taxon>Bacillati</taxon>
        <taxon>Bacillota</taxon>
        <taxon>Bacilli</taxon>
        <taxon>Lactobacillales</taxon>
        <taxon>Aerococcaceae</taxon>
        <taxon>Suicoccus</taxon>
    </lineage>
</organism>
<keyword evidence="2" id="KW-1185">Reference proteome</keyword>
<protein>
    <submittedName>
        <fullName evidence="1">Uncharacterized protein</fullName>
    </submittedName>
</protein>
<evidence type="ECO:0000313" key="1">
    <source>
        <dbReference type="EMBL" id="AXY25322.1"/>
    </source>
</evidence>
<gene>
    <name evidence="1" type="ORF">CL176_04535</name>
</gene>
<dbReference type="KEGG" id="abae:CL176_04535"/>
<proteinExistence type="predicted"/>
<name>A0A347WJR5_9LACT</name>
<dbReference type="AlphaFoldDB" id="A0A347WJR5"/>